<dbReference type="EMBL" id="JAVDXO010000007">
    <property type="protein sequence ID" value="MDR7307678.1"/>
    <property type="molecule type" value="Genomic_DNA"/>
</dbReference>
<feature type="transmembrane region" description="Helical" evidence="1">
    <location>
        <begin position="63"/>
        <end position="83"/>
    </location>
</feature>
<reference evidence="2 3" key="1">
    <citation type="submission" date="2023-07" db="EMBL/GenBank/DDBJ databases">
        <title>Sorghum-associated microbial communities from plants grown in Nebraska, USA.</title>
        <authorList>
            <person name="Schachtman D."/>
        </authorList>
    </citation>
    <scope>NUCLEOTIDE SEQUENCE [LARGE SCALE GENOMIC DNA]</scope>
    <source>
        <strain evidence="2 3">BE308</strain>
    </source>
</reference>
<organism evidence="2 3">
    <name type="scientific">Rhodoferax saidenbachensis</name>
    <dbReference type="NCBI Taxonomy" id="1484693"/>
    <lineage>
        <taxon>Bacteria</taxon>
        <taxon>Pseudomonadati</taxon>
        <taxon>Pseudomonadota</taxon>
        <taxon>Betaproteobacteria</taxon>
        <taxon>Burkholderiales</taxon>
        <taxon>Comamonadaceae</taxon>
        <taxon>Rhodoferax</taxon>
    </lineage>
</organism>
<dbReference type="Proteomes" id="UP001268089">
    <property type="component" value="Unassembled WGS sequence"/>
</dbReference>
<name>A0ABU1ZQ52_9BURK</name>
<evidence type="ECO:0000256" key="1">
    <source>
        <dbReference type="SAM" id="Phobius"/>
    </source>
</evidence>
<evidence type="ECO:0000313" key="2">
    <source>
        <dbReference type="EMBL" id="MDR7307678.1"/>
    </source>
</evidence>
<evidence type="ECO:0000313" key="3">
    <source>
        <dbReference type="Proteomes" id="UP001268089"/>
    </source>
</evidence>
<protein>
    <recommendedName>
        <fullName evidence="4">Mercuric transport protein MerT</fullName>
    </recommendedName>
</protein>
<feature type="transmembrane region" description="Helical" evidence="1">
    <location>
        <begin position="104"/>
        <end position="124"/>
    </location>
</feature>
<keyword evidence="1" id="KW-1133">Transmembrane helix</keyword>
<keyword evidence="3" id="KW-1185">Reference proteome</keyword>
<dbReference type="RefSeq" id="WP_310344116.1">
    <property type="nucleotide sequence ID" value="NZ_JAVDXO010000007.1"/>
</dbReference>
<gene>
    <name evidence="2" type="ORF">J2X15_002982</name>
</gene>
<sequence length="131" mass="13936">MSVDGVVESRNSLWTSVASLFASSSTLVCCALPALLVALGAGAALSSLIAVFPQLVWLSEHKVGLFVFAGLMLLASGVLQWRNRHAPCPTDPALRNACLKTRKTAGLVYGTSVLLYLVGGWFAFVQPWLSE</sequence>
<proteinExistence type="predicted"/>
<evidence type="ECO:0008006" key="4">
    <source>
        <dbReference type="Google" id="ProtNLM"/>
    </source>
</evidence>
<keyword evidence="1" id="KW-0812">Transmembrane</keyword>
<keyword evidence="1" id="KW-0472">Membrane</keyword>
<accession>A0ABU1ZQ52</accession>
<comment type="caution">
    <text evidence="2">The sequence shown here is derived from an EMBL/GenBank/DDBJ whole genome shotgun (WGS) entry which is preliminary data.</text>
</comment>